<accession>A0A4C1UM81</accession>
<reference evidence="1 2" key="1">
    <citation type="journal article" date="2019" name="Commun. Biol.">
        <title>The bagworm genome reveals a unique fibroin gene that provides high tensile strength.</title>
        <authorList>
            <person name="Kono N."/>
            <person name="Nakamura H."/>
            <person name="Ohtoshi R."/>
            <person name="Tomita M."/>
            <person name="Numata K."/>
            <person name="Arakawa K."/>
        </authorList>
    </citation>
    <scope>NUCLEOTIDE SEQUENCE [LARGE SCALE GENOMIC DNA]</scope>
</reference>
<gene>
    <name evidence="1" type="ORF">EVAR_16750_1</name>
</gene>
<dbReference type="EMBL" id="BGZK01000189">
    <property type="protein sequence ID" value="GBP27082.1"/>
    <property type="molecule type" value="Genomic_DNA"/>
</dbReference>
<comment type="caution">
    <text evidence="1">The sequence shown here is derived from an EMBL/GenBank/DDBJ whole genome shotgun (WGS) entry which is preliminary data.</text>
</comment>
<dbReference type="AlphaFoldDB" id="A0A4C1UM81"/>
<organism evidence="1 2">
    <name type="scientific">Eumeta variegata</name>
    <name type="common">Bagworm moth</name>
    <name type="synonym">Eumeta japonica</name>
    <dbReference type="NCBI Taxonomy" id="151549"/>
    <lineage>
        <taxon>Eukaryota</taxon>
        <taxon>Metazoa</taxon>
        <taxon>Ecdysozoa</taxon>
        <taxon>Arthropoda</taxon>
        <taxon>Hexapoda</taxon>
        <taxon>Insecta</taxon>
        <taxon>Pterygota</taxon>
        <taxon>Neoptera</taxon>
        <taxon>Endopterygota</taxon>
        <taxon>Lepidoptera</taxon>
        <taxon>Glossata</taxon>
        <taxon>Ditrysia</taxon>
        <taxon>Tineoidea</taxon>
        <taxon>Psychidae</taxon>
        <taxon>Oiketicinae</taxon>
        <taxon>Eumeta</taxon>
    </lineage>
</organism>
<protein>
    <submittedName>
        <fullName evidence="1">Uncharacterized protein</fullName>
    </submittedName>
</protein>
<dbReference type="Proteomes" id="UP000299102">
    <property type="component" value="Unassembled WGS sequence"/>
</dbReference>
<name>A0A4C1UM81_EUMVA</name>
<evidence type="ECO:0000313" key="1">
    <source>
        <dbReference type="EMBL" id="GBP27082.1"/>
    </source>
</evidence>
<proteinExistence type="predicted"/>
<evidence type="ECO:0000313" key="2">
    <source>
        <dbReference type="Proteomes" id="UP000299102"/>
    </source>
</evidence>
<keyword evidence="2" id="KW-1185">Reference proteome</keyword>
<sequence length="119" mass="13581">MVTLHTTVNISRCLLLPYRTTAVRQYRRIGKVFRDESTSAPFVLSRENAVDKRRRWTRTFISSDGSNDSSPPTSRALHYEANDIEIICMGYEIHRNKFYFSMQCSRNAAANDSAAAGEI</sequence>